<evidence type="ECO:0000313" key="2">
    <source>
        <dbReference type="EMBL" id="KAL2644205.1"/>
    </source>
</evidence>
<organism evidence="2 3">
    <name type="scientific">Riccia fluitans</name>
    <dbReference type="NCBI Taxonomy" id="41844"/>
    <lineage>
        <taxon>Eukaryota</taxon>
        <taxon>Viridiplantae</taxon>
        <taxon>Streptophyta</taxon>
        <taxon>Embryophyta</taxon>
        <taxon>Marchantiophyta</taxon>
        <taxon>Marchantiopsida</taxon>
        <taxon>Marchantiidae</taxon>
        <taxon>Marchantiales</taxon>
        <taxon>Ricciaceae</taxon>
        <taxon>Riccia</taxon>
    </lineage>
</organism>
<accession>A0ABD1Z8R9</accession>
<evidence type="ECO:0000256" key="1">
    <source>
        <dbReference type="SAM" id="SignalP"/>
    </source>
</evidence>
<proteinExistence type="predicted"/>
<sequence>MCLSLLRVFSFFRFPSVSRLLLLGLEEPVRRSSIRNNLEDTEYSGLRSGIVESEKIERCSADRSRSPSSRFRGHANDADRLQVRDEIAPSLRSAAVGFREERSERPLRHEENRALESSLVFYVYEVRRDTLETPTPKRGGSVYNGEIRKFGLPTSTKLLHEELAFSPDNDVYIEFLGDRLGKLEPLLGHRSSELKAMAREDLILRQEQVGMPHLWAKMKFQIKTLSG</sequence>
<feature type="chain" id="PRO_5044834811" evidence="1">
    <location>
        <begin position="20"/>
        <end position="227"/>
    </location>
</feature>
<feature type="signal peptide" evidence="1">
    <location>
        <begin position="1"/>
        <end position="19"/>
    </location>
</feature>
<name>A0ABD1Z8R9_9MARC</name>
<keyword evidence="1" id="KW-0732">Signal</keyword>
<protein>
    <submittedName>
        <fullName evidence="2">Uncharacterized protein</fullName>
    </submittedName>
</protein>
<evidence type="ECO:0000313" key="3">
    <source>
        <dbReference type="Proteomes" id="UP001605036"/>
    </source>
</evidence>
<keyword evidence="3" id="KW-1185">Reference proteome</keyword>
<comment type="caution">
    <text evidence="2">The sequence shown here is derived from an EMBL/GenBank/DDBJ whole genome shotgun (WGS) entry which is preliminary data.</text>
</comment>
<dbReference type="EMBL" id="JBHFFA010000002">
    <property type="protein sequence ID" value="KAL2644205.1"/>
    <property type="molecule type" value="Genomic_DNA"/>
</dbReference>
<dbReference type="AlphaFoldDB" id="A0ABD1Z8R9"/>
<dbReference type="Proteomes" id="UP001605036">
    <property type="component" value="Unassembled WGS sequence"/>
</dbReference>
<gene>
    <name evidence="2" type="ORF">R1flu_011792</name>
</gene>
<reference evidence="2 3" key="1">
    <citation type="submission" date="2024-09" db="EMBL/GenBank/DDBJ databases">
        <title>Chromosome-scale assembly of Riccia fluitans.</title>
        <authorList>
            <person name="Paukszto L."/>
            <person name="Sawicki J."/>
            <person name="Karawczyk K."/>
            <person name="Piernik-Szablinska J."/>
            <person name="Szczecinska M."/>
            <person name="Mazdziarz M."/>
        </authorList>
    </citation>
    <scope>NUCLEOTIDE SEQUENCE [LARGE SCALE GENOMIC DNA]</scope>
    <source>
        <strain evidence="2">Rf_01</strain>
        <tissue evidence="2">Aerial parts of the thallus</tissue>
    </source>
</reference>